<evidence type="ECO:0000313" key="2">
    <source>
        <dbReference type="EMBL" id="KAJ4960429.1"/>
    </source>
</evidence>
<comment type="caution">
    <text evidence="2">The sequence shown here is derived from an EMBL/GenBank/DDBJ whole genome shotgun (WGS) entry which is preliminary data.</text>
</comment>
<feature type="region of interest" description="Disordered" evidence="1">
    <location>
        <begin position="1"/>
        <end position="66"/>
    </location>
</feature>
<proteinExistence type="predicted"/>
<reference evidence="2" key="1">
    <citation type="journal article" date="2023" name="Plant J.">
        <title>The genome of the king protea, Protea cynaroides.</title>
        <authorList>
            <person name="Chang J."/>
            <person name="Duong T.A."/>
            <person name="Schoeman C."/>
            <person name="Ma X."/>
            <person name="Roodt D."/>
            <person name="Barker N."/>
            <person name="Li Z."/>
            <person name="Van de Peer Y."/>
            <person name="Mizrachi E."/>
        </authorList>
    </citation>
    <scope>NUCLEOTIDE SEQUENCE</scope>
    <source>
        <tissue evidence="2">Young leaves</tissue>
    </source>
</reference>
<dbReference type="Proteomes" id="UP001141806">
    <property type="component" value="Unassembled WGS sequence"/>
</dbReference>
<dbReference type="OrthoDB" id="1937015at2759"/>
<dbReference type="PANTHER" id="PTHR35831:SF1">
    <property type="match status" value="1"/>
</dbReference>
<dbReference type="AlphaFoldDB" id="A0A9Q0HAW4"/>
<evidence type="ECO:0000313" key="3">
    <source>
        <dbReference type="Proteomes" id="UP001141806"/>
    </source>
</evidence>
<dbReference type="EMBL" id="JAMYWD010000009">
    <property type="protein sequence ID" value="KAJ4960429.1"/>
    <property type="molecule type" value="Genomic_DNA"/>
</dbReference>
<sequence>MASMKAERPVGTQLFGQAKKEPTAKPGESGQPKPPAGSKQAPAKKSEQKPREPKKKAKGGKPASKN</sequence>
<gene>
    <name evidence="2" type="ORF">NE237_020339</name>
</gene>
<dbReference type="PANTHER" id="PTHR35831">
    <property type="entry name" value="OS01G0642200 PROTEIN"/>
    <property type="match status" value="1"/>
</dbReference>
<accession>A0A9Q0HAW4</accession>
<organism evidence="2 3">
    <name type="scientific">Protea cynaroides</name>
    <dbReference type="NCBI Taxonomy" id="273540"/>
    <lineage>
        <taxon>Eukaryota</taxon>
        <taxon>Viridiplantae</taxon>
        <taxon>Streptophyta</taxon>
        <taxon>Embryophyta</taxon>
        <taxon>Tracheophyta</taxon>
        <taxon>Spermatophyta</taxon>
        <taxon>Magnoliopsida</taxon>
        <taxon>Proteales</taxon>
        <taxon>Proteaceae</taxon>
        <taxon>Protea</taxon>
    </lineage>
</organism>
<name>A0A9Q0HAW4_9MAGN</name>
<protein>
    <submittedName>
        <fullName evidence="2">Uncharacterized protein</fullName>
    </submittedName>
</protein>
<evidence type="ECO:0000256" key="1">
    <source>
        <dbReference type="SAM" id="MobiDB-lite"/>
    </source>
</evidence>
<keyword evidence="3" id="KW-1185">Reference proteome</keyword>